<proteinExistence type="predicted"/>
<evidence type="ECO:0000313" key="1">
    <source>
        <dbReference type="EMBL" id="MBU4636663.1"/>
    </source>
</evidence>
<protein>
    <submittedName>
        <fullName evidence="1">Uncharacterized protein</fullName>
    </submittedName>
</protein>
<accession>A0AAJ0ZPV8</accession>
<organism evidence="1 2">
    <name type="scientific">Pseudomonas chlororaphis subsp. aurantiaca</name>
    <dbReference type="NCBI Taxonomy" id="86192"/>
    <lineage>
        <taxon>Bacteria</taxon>
        <taxon>Pseudomonadati</taxon>
        <taxon>Pseudomonadota</taxon>
        <taxon>Gammaproteobacteria</taxon>
        <taxon>Pseudomonadales</taxon>
        <taxon>Pseudomonadaceae</taxon>
        <taxon>Pseudomonas</taxon>
    </lineage>
</organism>
<dbReference type="AlphaFoldDB" id="A0AAJ0ZPV8"/>
<sequence length="51" mass="5820">MKQLYSAMGLRGEKSRRLRHGHSGFAVHRMFVGDKAWTDADIAQRTETTTL</sequence>
<dbReference type="Proteomes" id="UP000787568">
    <property type="component" value="Unassembled WGS sequence"/>
</dbReference>
<dbReference type="EMBL" id="JAEEFW010000010">
    <property type="protein sequence ID" value="MBU4636663.1"/>
    <property type="molecule type" value="Genomic_DNA"/>
</dbReference>
<reference evidence="1" key="1">
    <citation type="submission" date="2020-12" db="EMBL/GenBank/DDBJ databases">
        <title>Generalized mutagenesis with transposon Tn5. A laboratory procedure for the identification of genes responsible for a bacterial phenotype and its regulation, illustrated with phenazine production in Pseudomonas chlororaphis.</title>
        <authorList>
            <person name="Muzio F."/>
            <person name="Sobrero P."/>
            <person name="Agaras B."/>
            <person name="Valverde C."/>
        </authorList>
    </citation>
    <scope>NUCLEOTIDE SEQUENCE</scope>
    <source>
        <strain evidence="1">SMMP3</strain>
    </source>
</reference>
<gene>
    <name evidence="1" type="ORF">I8747_28000</name>
</gene>
<comment type="caution">
    <text evidence="1">The sequence shown here is derived from an EMBL/GenBank/DDBJ whole genome shotgun (WGS) entry which is preliminary data.</text>
</comment>
<evidence type="ECO:0000313" key="2">
    <source>
        <dbReference type="Proteomes" id="UP000787568"/>
    </source>
</evidence>
<name>A0AAJ0ZPV8_9PSED</name>
<dbReference type="RefSeq" id="WP_216311500.1">
    <property type="nucleotide sequence ID" value="NZ_JAEEFW010000010.1"/>
</dbReference>